<dbReference type="Proteomes" id="UP000199306">
    <property type="component" value="Unassembled WGS sequence"/>
</dbReference>
<evidence type="ECO:0000256" key="1">
    <source>
        <dbReference type="ARBA" id="ARBA00022729"/>
    </source>
</evidence>
<dbReference type="Pfam" id="PF07593">
    <property type="entry name" value="UnbV_ASPIC"/>
    <property type="match status" value="1"/>
</dbReference>
<evidence type="ECO:0000313" key="3">
    <source>
        <dbReference type="EMBL" id="SFQ30739.1"/>
    </source>
</evidence>
<dbReference type="InterPro" id="IPR013517">
    <property type="entry name" value="FG-GAP"/>
</dbReference>
<dbReference type="InterPro" id="IPR027039">
    <property type="entry name" value="Crtac1"/>
</dbReference>
<organism evidence="3 4">
    <name type="scientific">Pseudarcicella hirudinis</name>
    <dbReference type="NCBI Taxonomy" id="1079859"/>
    <lineage>
        <taxon>Bacteria</taxon>
        <taxon>Pseudomonadati</taxon>
        <taxon>Bacteroidota</taxon>
        <taxon>Cytophagia</taxon>
        <taxon>Cytophagales</taxon>
        <taxon>Flectobacillaceae</taxon>
        <taxon>Pseudarcicella</taxon>
    </lineage>
</organism>
<keyword evidence="1" id="KW-0732">Signal</keyword>
<dbReference type="STRING" id="1079859.SAMN04515674_114112"/>
<dbReference type="Gene3D" id="2.130.10.130">
    <property type="entry name" value="Integrin alpha, N-terminal"/>
    <property type="match status" value="3"/>
</dbReference>
<dbReference type="InterPro" id="IPR028994">
    <property type="entry name" value="Integrin_alpha_N"/>
</dbReference>
<feature type="domain" description="ASPIC/UnbV" evidence="2">
    <location>
        <begin position="527"/>
        <end position="594"/>
    </location>
</feature>
<dbReference type="Pfam" id="PF13517">
    <property type="entry name" value="FG-GAP_3"/>
    <property type="match status" value="5"/>
</dbReference>
<keyword evidence="4" id="KW-1185">Reference proteome</keyword>
<dbReference type="PANTHER" id="PTHR16026">
    <property type="entry name" value="CARTILAGE ACIDIC PROTEIN 1"/>
    <property type="match status" value="1"/>
</dbReference>
<reference evidence="3 4" key="1">
    <citation type="submission" date="2016-10" db="EMBL/GenBank/DDBJ databases">
        <authorList>
            <person name="de Groot N.N."/>
        </authorList>
    </citation>
    <scope>NUCLEOTIDE SEQUENCE [LARGE SCALE GENOMIC DNA]</scope>
    <source>
        <strain evidence="4">E92,LMG 26720,CCM 7988</strain>
    </source>
</reference>
<gene>
    <name evidence="3" type="ORF">SAMN04515674_114112</name>
</gene>
<dbReference type="SUPFAM" id="SSF69318">
    <property type="entry name" value="Integrin alpha N-terminal domain"/>
    <property type="match status" value="3"/>
</dbReference>
<dbReference type="InterPro" id="IPR011519">
    <property type="entry name" value="UnbV_ASPIC"/>
</dbReference>
<dbReference type="EMBL" id="FOXH01000014">
    <property type="protein sequence ID" value="SFQ30739.1"/>
    <property type="molecule type" value="Genomic_DNA"/>
</dbReference>
<evidence type="ECO:0000313" key="4">
    <source>
        <dbReference type="Proteomes" id="UP000199306"/>
    </source>
</evidence>
<name>A0A1I5XFK2_9BACT</name>
<dbReference type="AlphaFoldDB" id="A0A1I5XFK2"/>
<dbReference type="PANTHER" id="PTHR16026:SF0">
    <property type="entry name" value="CARTILAGE ACIDIC PROTEIN 1"/>
    <property type="match status" value="1"/>
</dbReference>
<proteinExistence type="predicted"/>
<sequence>MRQSMKPFKFLLFLLLTNLFSCKKQSDLHYKKLSPDETGISFVNTIQENQSVNMIDYAYLYNGGGVGAGDLNGDGLPDLYFTGNQTTGKLYLNKGNLKFEDITKPSNVISDNWETGVTFADVNADGLLDIYVCRSGNVPPEQRRNLLFINRGNNKEQIPVFEEKAVEYGIADQGYSTQAAFFDYDKDGDLDLYVMNVSNSDRNPNRIKAIQKDGNSEANDHLYRNDTKDGKISFKDVSKEAHILDDGWGLGLAINDVNNDGWEDIFVSNDFLANDLLYLNNHDGTFTEKNRSAFGHTSQFSMGNDIADFNNDGWMDIVTADMLPGEDEKRKKMAGTWTYESFEMAMKTGFTPEYMRNTLQLNNGLNAKGEICFSEIGQFAGIYATDWSWSPILSDLDNDGWKDLFISNGYRRDITDLDFISYNAENQFNDNKIKELAKKQPDYKTVNRLFINNKNLGFEEKTKEWGIEDESFSNGAVTVDLDNDGDLDIVCNNIDEPAGIYENKIPASPERNYLHLKLVGDKLNTFAIGAKVEVFSGKDVQTYHHTVTRGFQSSMDYRIHFGVGKNTKLDSLRITWTDGSGEVFRNIAVNQTLTIRKKSGFILQQFPENQLPENNLNLYEIQNEEIVYNDFSREPFLLHKYSNESHKITKGDINGDGLEDFFAGGGPNESGRFFIQQKDGSFEQKKLEKAPALNVDAGVLLFDADQDHDLDLYIVSGGNQYEVNSPDYQDRLYLNDGKGNFLLSADAIPKEQSPGSCVRACDFDKDGDLDLFIGGRRSLEKYPLAGRSFLLENKNGRFSDITPEALKQVGLVTDAVWTDFDGDHQNDLIVVGEFMNPVAFKNSRGKLSEKVLLTETKGFWNCIQGADFDGDGDIDYIIGNYGLNNRFGISTETPLRVYDGDFDGNGRNEPLTTYYINGKERLAHSRDDLTKQLNGFRKFYPDYASFAKAETKEILEKAKYRVSEINNSASCYFENKGKGEFEMKVLPSMAQLAPVKAILTDDFNHDGKTDLFLAGNQFGIETSLGRQDASMGLILLGDGKGSFKVVNPVNTLTKFSGEIYDLGKIINAKGKAVYLVSK</sequence>
<protein>
    <submittedName>
        <fullName evidence="3">Repeat domain-containing protein</fullName>
    </submittedName>
</protein>
<accession>A0A1I5XFK2</accession>
<evidence type="ECO:0000259" key="2">
    <source>
        <dbReference type="Pfam" id="PF07593"/>
    </source>
</evidence>
<dbReference type="OrthoDB" id="9816120at2"/>